<dbReference type="AlphaFoldDB" id="A0A9P5RU11"/>
<evidence type="ECO:0000256" key="1">
    <source>
        <dbReference type="SAM" id="MobiDB-lite"/>
    </source>
</evidence>
<proteinExistence type="predicted"/>
<dbReference type="Proteomes" id="UP000748756">
    <property type="component" value="Unassembled WGS sequence"/>
</dbReference>
<sequence length="51" mass="5621">SCSESRLSAPSRKVDPQRITAQGPGRGPDQDESFIPKGYRKPFNETMLVEG</sequence>
<feature type="non-terminal residue" evidence="2">
    <location>
        <position position="1"/>
    </location>
</feature>
<feature type="region of interest" description="Disordered" evidence="1">
    <location>
        <begin position="1"/>
        <end position="51"/>
    </location>
</feature>
<keyword evidence="3" id="KW-1185">Reference proteome</keyword>
<organism evidence="2 3">
    <name type="scientific">Linnemannia schmuckeri</name>
    <dbReference type="NCBI Taxonomy" id="64567"/>
    <lineage>
        <taxon>Eukaryota</taxon>
        <taxon>Fungi</taxon>
        <taxon>Fungi incertae sedis</taxon>
        <taxon>Mucoromycota</taxon>
        <taxon>Mortierellomycotina</taxon>
        <taxon>Mortierellomycetes</taxon>
        <taxon>Mortierellales</taxon>
        <taxon>Mortierellaceae</taxon>
        <taxon>Linnemannia</taxon>
    </lineage>
</organism>
<name>A0A9P5RU11_9FUNG</name>
<evidence type="ECO:0000313" key="2">
    <source>
        <dbReference type="EMBL" id="KAF9142420.1"/>
    </source>
</evidence>
<gene>
    <name evidence="2" type="ORF">BG015_000905</name>
</gene>
<protein>
    <submittedName>
        <fullName evidence="2">Uncharacterized protein</fullName>
    </submittedName>
</protein>
<accession>A0A9P5RU11</accession>
<dbReference type="EMBL" id="JAAAUQ010001157">
    <property type="protein sequence ID" value="KAF9142420.1"/>
    <property type="molecule type" value="Genomic_DNA"/>
</dbReference>
<reference evidence="2" key="1">
    <citation type="journal article" date="2020" name="Fungal Divers.">
        <title>Resolving the Mortierellaceae phylogeny through synthesis of multi-gene phylogenetics and phylogenomics.</title>
        <authorList>
            <person name="Vandepol N."/>
            <person name="Liber J."/>
            <person name="Desiro A."/>
            <person name="Na H."/>
            <person name="Kennedy M."/>
            <person name="Barry K."/>
            <person name="Grigoriev I.V."/>
            <person name="Miller A.N."/>
            <person name="O'Donnell K."/>
            <person name="Stajich J.E."/>
            <person name="Bonito G."/>
        </authorList>
    </citation>
    <scope>NUCLEOTIDE SEQUENCE</scope>
    <source>
        <strain evidence="2">NRRL 6426</strain>
    </source>
</reference>
<evidence type="ECO:0000313" key="3">
    <source>
        <dbReference type="Proteomes" id="UP000748756"/>
    </source>
</evidence>
<comment type="caution">
    <text evidence="2">The sequence shown here is derived from an EMBL/GenBank/DDBJ whole genome shotgun (WGS) entry which is preliminary data.</text>
</comment>